<name>A0ABV6S231_9SPHN</name>
<comment type="caution">
    <text evidence="1">The sequence shown here is derived from an EMBL/GenBank/DDBJ whole genome shotgun (WGS) entry which is preliminary data.</text>
</comment>
<accession>A0ABV6S231</accession>
<keyword evidence="2" id="KW-1185">Reference proteome</keyword>
<dbReference type="EMBL" id="JBHLTM010000004">
    <property type="protein sequence ID" value="MFC0683116.1"/>
    <property type="molecule type" value="Genomic_DNA"/>
</dbReference>
<sequence length="375" mass="42295">MQTLRRMELVEDLAEGRWRLAPGLEDTLRSMGERGDIIRLMQREVTRARLERTEQRIYGPASEPLVGRVIMRGLADEHRDRHFLLVDGVDGRSHYVGIGEAATVEELPKNAVVRLAPRVPMVRDMDRTVQTIADVSDGRYSTVHHQLYDPTASRAFAESHVRRLEAMRKAGLDVGRDPDGSWRISPDHLALAERFEQKLARERPVEVEVVAKGSLDHLAAADGATWLDRELASPSGMHVRDAGFGREVRSAMSLRQQWLVDQELAVETSGSIRLRQGALALLQRRELLRIAARLSGKMGKEFSEAKQGDLIEGRIVRRIEGVSGRFALVEKSRDFTLVPWRPVLEKQIGKQVEGIMRETGINWRFGRGRSGPEIS</sequence>
<reference evidence="1 2" key="1">
    <citation type="submission" date="2024-09" db="EMBL/GenBank/DDBJ databases">
        <authorList>
            <person name="Sun Q."/>
            <person name="Mori K."/>
        </authorList>
    </citation>
    <scope>NUCLEOTIDE SEQUENCE [LARGE SCALE GENOMIC DNA]</scope>
    <source>
        <strain evidence="1 2">CICC 11035S</strain>
    </source>
</reference>
<evidence type="ECO:0000313" key="2">
    <source>
        <dbReference type="Proteomes" id="UP001589858"/>
    </source>
</evidence>
<proteinExistence type="predicted"/>
<dbReference type="Proteomes" id="UP001589858">
    <property type="component" value="Unassembled WGS sequence"/>
</dbReference>
<protein>
    <submittedName>
        <fullName evidence="1">DUF3363 domain-containing protein</fullName>
    </submittedName>
</protein>
<dbReference type="RefSeq" id="WP_267224785.1">
    <property type="nucleotide sequence ID" value="NZ_JAPCWC010000044.1"/>
</dbReference>
<gene>
    <name evidence="1" type="ORF">ACFFF8_00755</name>
</gene>
<dbReference type="Pfam" id="PF11843">
    <property type="entry name" value="DUF3363"/>
    <property type="match status" value="1"/>
</dbReference>
<dbReference type="InterPro" id="IPR021795">
    <property type="entry name" value="DUF3363"/>
</dbReference>
<evidence type="ECO:0000313" key="1">
    <source>
        <dbReference type="EMBL" id="MFC0683116.1"/>
    </source>
</evidence>
<organism evidence="1 2">
    <name type="scientific">Novosphingobium clariflavum</name>
    <dbReference type="NCBI Taxonomy" id="2029884"/>
    <lineage>
        <taxon>Bacteria</taxon>
        <taxon>Pseudomonadati</taxon>
        <taxon>Pseudomonadota</taxon>
        <taxon>Alphaproteobacteria</taxon>
        <taxon>Sphingomonadales</taxon>
        <taxon>Sphingomonadaceae</taxon>
        <taxon>Novosphingobium</taxon>
    </lineage>
</organism>